<evidence type="ECO:0000256" key="3">
    <source>
        <dbReference type="ARBA" id="ARBA00022722"/>
    </source>
</evidence>
<feature type="domain" description="PIN" evidence="9">
    <location>
        <begin position="10"/>
        <end position="127"/>
    </location>
</feature>
<dbReference type="GO" id="GO:0090729">
    <property type="term" value="F:toxin activity"/>
    <property type="evidence" value="ECO:0007669"/>
    <property type="project" value="UniProtKB-KW"/>
</dbReference>
<dbReference type="AlphaFoldDB" id="A0A7D4JYM3"/>
<keyword evidence="3 8" id="KW-0540">Nuclease</keyword>
<dbReference type="CDD" id="cd18743">
    <property type="entry name" value="PIN_VapC4-5_FitB-like"/>
    <property type="match status" value="1"/>
</dbReference>
<evidence type="ECO:0000256" key="5">
    <source>
        <dbReference type="ARBA" id="ARBA00022801"/>
    </source>
</evidence>
<evidence type="ECO:0000256" key="2">
    <source>
        <dbReference type="ARBA" id="ARBA00022649"/>
    </source>
</evidence>
<evidence type="ECO:0000256" key="1">
    <source>
        <dbReference type="ARBA" id="ARBA00001946"/>
    </source>
</evidence>
<accession>A0A7D4JYM3</accession>
<evidence type="ECO:0000256" key="8">
    <source>
        <dbReference type="HAMAP-Rule" id="MF_00265"/>
    </source>
</evidence>
<dbReference type="GO" id="GO:0004540">
    <property type="term" value="F:RNA nuclease activity"/>
    <property type="evidence" value="ECO:0007669"/>
    <property type="project" value="InterPro"/>
</dbReference>
<gene>
    <name evidence="8" type="primary">vapC</name>
    <name evidence="10" type="ORF">FIU21_03125</name>
</gene>
<name>A0A7D4JYM3_9BACT</name>
<dbReference type="Pfam" id="PF01850">
    <property type="entry name" value="PIN"/>
    <property type="match status" value="1"/>
</dbReference>
<dbReference type="HAMAP" id="MF_00265">
    <property type="entry name" value="VapC_Nob1"/>
    <property type="match status" value="1"/>
</dbReference>
<dbReference type="PANTHER" id="PTHR33653">
    <property type="entry name" value="RIBONUCLEASE VAPC2"/>
    <property type="match status" value="1"/>
</dbReference>
<evidence type="ECO:0000313" key="10">
    <source>
        <dbReference type="EMBL" id="QKH87980.1"/>
    </source>
</evidence>
<evidence type="ECO:0000256" key="7">
    <source>
        <dbReference type="ARBA" id="ARBA00038093"/>
    </source>
</evidence>
<dbReference type="GO" id="GO:0016787">
    <property type="term" value="F:hydrolase activity"/>
    <property type="evidence" value="ECO:0007669"/>
    <property type="project" value="UniProtKB-KW"/>
</dbReference>
<evidence type="ECO:0000259" key="9">
    <source>
        <dbReference type="Pfam" id="PF01850"/>
    </source>
</evidence>
<dbReference type="Proteomes" id="UP000500843">
    <property type="component" value="Chromosome 1"/>
</dbReference>
<keyword evidence="2 8" id="KW-1277">Toxin-antitoxin system</keyword>
<dbReference type="PANTHER" id="PTHR33653:SF1">
    <property type="entry name" value="RIBONUCLEASE VAPC2"/>
    <property type="match status" value="1"/>
</dbReference>
<dbReference type="Gene3D" id="3.40.50.1010">
    <property type="entry name" value="5'-nuclease"/>
    <property type="match status" value="1"/>
</dbReference>
<keyword evidence="5 8" id="KW-0378">Hydrolase</keyword>
<dbReference type="EMBL" id="CP054010">
    <property type="protein sequence ID" value="QKH87980.1"/>
    <property type="molecule type" value="Genomic_DNA"/>
</dbReference>
<dbReference type="GO" id="GO:0000287">
    <property type="term" value="F:magnesium ion binding"/>
    <property type="evidence" value="ECO:0007669"/>
    <property type="project" value="UniProtKB-UniRule"/>
</dbReference>
<feature type="binding site" evidence="8">
    <location>
        <position position="103"/>
    </location>
    <ligand>
        <name>Mg(2+)</name>
        <dbReference type="ChEBI" id="CHEBI:18420"/>
    </ligand>
</feature>
<evidence type="ECO:0000256" key="6">
    <source>
        <dbReference type="ARBA" id="ARBA00022842"/>
    </source>
</evidence>
<dbReference type="InterPro" id="IPR002716">
    <property type="entry name" value="PIN_dom"/>
</dbReference>
<dbReference type="InterPro" id="IPR050556">
    <property type="entry name" value="Type_II_TA_system_RNase"/>
</dbReference>
<dbReference type="SUPFAM" id="SSF88723">
    <property type="entry name" value="PIN domain-like"/>
    <property type="match status" value="1"/>
</dbReference>
<feature type="binding site" evidence="8">
    <location>
        <position position="13"/>
    </location>
    <ligand>
        <name>Mg(2+)</name>
        <dbReference type="ChEBI" id="CHEBI:18420"/>
    </ligand>
</feature>
<keyword evidence="8" id="KW-0800">Toxin</keyword>
<evidence type="ECO:0000313" key="11">
    <source>
        <dbReference type="Proteomes" id="UP000500843"/>
    </source>
</evidence>
<keyword evidence="6 8" id="KW-0460">Magnesium</keyword>
<proteinExistence type="inferred from homology"/>
<organism evidence="10 11">
    <name type="scientific">Prevotella melaninogenica</name>
    <dbReference type="NCBI Taxonomy" id="28132"/>
    <lineage>
        <taxon>Bacteria</taxon>
        <taxon>Pseudomonadati</taxon>
        <taxon>Bacteroidota</taxon>
        <taxon>Bacteroidia</taxon>
        <taxon>Bacteroidales</taxon>
        <taxon>Prevotellaceae</taxon>
        <taxon>Prevotella</taxon>
    </lineage>
</organism>
<evidence type="ECO:0000256" key="4">
    <source>
        <dbReference type="ARBA" id="ARBA00022723"/>
    </source>
</evidence>
<dbReference type="EC" id="3.1.-.-" evidence="8"/>
<comment type="function">
    <text evidence="8">Toxic component of a toxin-antitoxin (TA) system. An RNase.</text>
</comment>
<protein>
    <recommendedName>
        <fullName evidence="8">Ribonuclease VapC</fullName>
        <shortName evidence="8">RNase VapC</shortName>
        <ecNumber evidence="8">3.1.-.-</ecNumber>
    </recommendedName>
    <alternativeName>
        <fullName evidence="8">Toxin VapC</fullName>
    </alternativeName>
</protein>
<dbReference type="RefSeq" id="WP_004359252.1">
    <property type="nucleotide sequence ID" value="NZ_CP054010.1"/>
</dbReference>
<dbReference type="InterPro" id="IPR022907">
    <property type="entry name" value="VapC_family"/>
</dbReference>
<sequence>MKSKSQHGQVLLDSNVLIHLLRKNESVRQHILETGWRNCCVSEISIVELLYGAECSAYPEKNRTLLKDLLNQLKIIPFSVCIEEFCRQKAVLRRKGQMIEDNDLYIASTALTLGIPVATENVKHLARIEGLEVQNWVKR</sequence>
<comment type="similarity">
    <text evidence="7 8">Belongs to the PINc/VapC protein family.</text>
</comment>
<keyword evidence="4 8" id="KW-0479">Metal-binding</keyword>
<dbReference type="InterPro" id="IPR029060">
    <property type="entry name" value="PIN-like_dom_sf"/>
</dbReference>
<comment type="cofactor">
    <cofactor evidence="1 8">
        <name>Mg(2+)</name>
        <dbReference type="ChEBI" id="CHEBI:18420"/>
    </cofactor>
</comment>
<reference evidence="10 11" key="1">
    <citation type="submission" date="2020-05" db="EMBL/GenBank/DDBJ databases">
        <title>FDA dAtabase for Regulatory Grade micrObial Sequences (FDA-ARGOS): Supporting development and validation of Infectious Disease Dx tests.</title>
        <authorList>
            <person name="Moreno J."/>
            <person name="Tallon L."/>
            <person name="Sadzewicz L."/>
            <person name="Zhao X."/>
            <person name="Vavikolanu K."/>
            <person name="Mehta A."/>
            <person name="Aluvathingal J."/>
            <person name="Nadendla S."/>
            <person name="Myers T."/>
            <person name="Yan Y."/>
            <person name="Sichtig H."/>
        </authorList>
    </citation>
    <scope>NUCLEOTIDE SEQUENCE [LARGE SCALE GENOMIC DNA]</scope>
    <source>
        <strain evidence="10 11">FDAARGOS_760</strain>
    </source>
</reference>